<organism evidence="6 7">
    <name type="scientific">Nitratireductor aquibiodomus</name>
    <dbReference type="NCBI Taxonomy" id="204799"/>
    <lineage>
        <taxon>Bacteria</taxon>
        <taxon>Pseudomonadati</taxon>
        <taxon>Pseudomonadota</taxon>
        <taxon>Alphaproteobacteria</taxon>
        <taxon>Hyphomicrobiales</taxon>
        <taxon>Phyllobacteriaceae</taxon>
        <taxon>Nitratireductor</taxon>
    </lineage>
</organism>
<sequence length="282" mass="31570">MLKFIVMSDIHLSPEGVATNGLDTTRRLQAAIDSANTNHGDADFCIFAGDLADRGEVPAYEILDRLIDQLNMPVVLTLGNHDHRDRFKQVFGTLHDDENGHIQKAIDVKGYRVIVIDSSEPEIVSGVLCETRLSWLAARLEEAKDQPVIIVMHHHANDLHMPVDQIKLQESDRFRDVLKTHPDIRQVIAGHVHRQTTGLWHGIPLTTISGNHYDVNAHLPGMPGQPLRLDGPAQYAVVLADEHSTLVHFHDYIHRHAEMADGLFGKRRRHADDGAEREKVAG</sequence>
<evidence type="ECO:0000259" key="5">
    <source>
        <dbReference type="Pfam" id="PF00149"/>
    </source>
</evidence>
<keyword evidence="7" id="KW-1185">Reference proteome</keyword>
<evidence type="ECO:0000256" key="2">
    <source>
        <dbReference type="ARBA" id="ARBA00022801"/>
    </source>
</evidence>
<dbReference type="InterPro" id="IPR050884">
    <property type="entry name" value="CNP_phosphodiesterase-III"/>
</dbReference>
<accession>A0A1H4Q2C8</accession>
<evidence type="ECO:0000256" key="4">
    <source>
        <dbReference type="ARBA" id="ARBA00025742"/>
    </source>
</evidence>
<dbReference type="Proteomes" id="UP000199064">
    <property type="component" value="Unassembled WGS sequence"/>
</dbReference>
<evidence type="ECO:0000313" key="7">
    <source>
        <dbReference type="Proteomes" id="UP000199064"/>
    </source>
</evidence>
<dbReference type="SUPFAM" id="SSF56300">
    <property type="entry name" value="Metallo-dependent phosphatases"/>
    <property type="match status" value="1"/>
</dbReference>
<keyword evidence="3" id="KW-0408">Iron</keyword>
<comment type="similarity">
    <text evidence="4">Belongs to the cyclic nucleotide phosphodiesterase class-III family.</text>
</comment>
<dbReference type="RefSeq" id="WP_025029360.1">
    <property type="nucleotide sequence ID" value="NZ_FNSL01000002.1"/>
</dbReference>
<dbReference type="InterPro" id="IPR029052">
    <property type="entry name" value="Metallo-depent_PP-like"/>
</dbReference>
<protein>
    <submittedName>
        <fullName evidence="6">3',5'-cyclic AMP phosphodiesterase CpdA</fullName>
    </submittedName>
</protein>
<reference evidence="7" key="1">
    <citation type="submission" date="2016-10" db="EMBL/GenBank/DDBJ databases">
        <authorList>
            <person name="Varghese N."/>
            <person name="Submissions S."/>
        </authorList>
    </citation>
    <scope>NUCLEOTIDE SEQUENCE [LARGE SCALE GENOMIC DNA]</scope>
    <source>
        <strain evidence="7">ES.061</strain>
    </source>
</reference>
<dbReference type="GO" id="GO:0016787">
    <property type="term" value="F:hydrolase activity"/>
    <property type="evidence" value="ECO:0007669"/>
    <property type="project" value="UniProtKB-KW"/>
</dbReference>
<proteinExistence type="inferred from homology"/>
<evidence type="ECO:0000256" key="1">
    <source>
        <dbReference type="ARBA" id="ARBA00022723"/>
    </source>
</evidence>
<keyword evidence="1" id="KW-0479">Metal-binding</keyword>
<dbReference type="EMBL" id="FNSL01000002">
    <property type="protein sequence ID" value="SEC13670.1"/>
    <property type="molecule type" value="Genomic_DNA"/>
</dbReference>
<dbReference type="GO" id="GO:0046872">
    <property type="term" value="F:metal ion binding"/>
    <property type="evidence" value="ECO:0007669"/>
    <property type="project" value="UniProtKB-KW"/>
</dbReference>
<dbReference type="PANTHER" id="PTHR42988">
    <property type="entry name" value="PHOSPHOHYDROLASE"/>
    <property type="match status" value="1"/>
</dbReference>
<feature type="domain" description="Calcineurin-like phosphoesterase" evidence="5">
    <location>
        <begin position="2"/>
        <end position="194"/>
    </location>
</feature>
<evidence type="ECO:0000256" key="3">
    <source>
        <dbReference type="ARBA" id="ARBA00023004"/>
    </source>
</evidence>
<dbReference type="AlphaFoldDB" id="A0A1H4Q2C8"/>
<name>A0A1H4Q2C8_9HYPH</name>
<dbReference type="InterPro" id="IPR004843">
    <property type="entry name" value="Calcineurin-like_PHP"/>
</dbReference>
<keyword evidence="2" id="KW-0378">Hydrolase</keyword>
<evidence type="ECO:0000313" key="6">
    <source>
        <dbReference type="EMBL" id="SEC13670.1"/>
    </source>
</evidence>
<dbReference type="Gene3D" id="3.60.21.10">
    <property type="match status" value="1"/>
</dbReference>
<dbReference type="PANTHER" id="PTHR42988:SF2">
    <property type="entry name" value="CYCLIC NUCLEOTIDE PHOSPHODIESTERASE CBUA0032-RELATED"/>
    <property type="match status" value="1"/>
</dbReference>
<dbReference type="Pfam" id="PF00149">
    <property type="entry name" value="Metallophos"/>
    <property type="match status" value="1"/>
</dbReference>
<gene>
    <name evidence="6" type="ORF">SAMN05216452_3898</name>
</gene>